<protein>
    <submittedName>
        <fullName evidence="2">Uncharacterized protein</fullName>
    </submittedName>
</protein>
<dbReference type="Proteomes" id="UP000314294">
    <property type="component" value="Unassembled WGS sequence"/>
</dbReference>
<proteinExistence type="predicted"/>
<sequence>MPLKQTPNAMARRTKTRADPPEDFTKPPRVKEEGAGPPEEGAGPPEEAGGTLPARRLYVVLRAGGVHAAGDRRETSQHTGHVNTGSR</sequence>
<comment type="caution">
    <text evidence="2">The sequence shown here is derived from an EMBL/GenBank/DDBJ whole genome shotgun (WGS) entry which is preliminary data.</text>
</comment>
<dbReference type="AlphaFoldDB" id="A0A4Z2E6R4"/>
<feature type="compositionally biased region" description="Low complexity" evidence="1">
    <location>
        <begin position="35"/>
        <end position="50"/>
    </location>
</feature>
<feature type="region of interest" description="Disordered" evidence="1">
    <location>
        <begin position="66"/>
        <end position="87"/>
    </location>
</feature>
<organism evidence="2 3">
    <name type="scientific">Liparis tanakae</name>
    <name type="common">Tanaka's snailfish</name>
    <dbReference type="NCBI Taxonomy" id="230148"/>
    <lineage>
        <taxon>Eukaryota</taxon>
        <taxon>Metazoa</taxon>
        <taxon>Chordata</taxon>
        <taxon>Craniata</taxon>
        <taxon>Vertebrata</taxon>
        <taxon>Euteleostomi</taxon>
        <taxon>Actinopterygii</taxon>
        <taxon>Neopterygii</taxon>
        <taxon>Teleostei</taxon>
        <taxon>Neoteleostei</taxon>
        <taxon>Acanthomorphata</taxon>
        <taxon>Eupercaria</taxon>
        <taxon>Perciformes</taxon>
        <taxon>Cottioidei</taxon>
        <taxon>Cottales</taxon>
        <taxon>Liparidae</taxon>
        <taxon>Liparis</taxon>
    </lineage>
</organism>
<accession>A0A4Z2E6R4</accession>
<gene>
    <name evidence="2" type="ORF">EYF80_065428</name>
</gene>
<dbReference type="EMBL" id="SRLO01015347">
    <property type="protein sequence ID" value="TNN24449.1"/>
    <property type="molecule type" value="Genomic_DNA"/>
</dbReference>
<evidence type="ECO:0000313" key="2">
    <source>
        <dbReference type="EMBL" id="TNN24449.1"/>
    </source>
</evidence>
<feature type="compositionally biased region" description="Basic and acidic residues" evidence="1">
    <location>
        <begin position="16"/>
        <end position="34"/>
    </location>
</feature>
<feature type="region of interest" description="Disordered" evidence="1">
    <location>
        <begin position="1"/>
        <end position="54"/>
    </location>
</feature>
<name>A0A4Z2E6R4_9TELE</name>
<keyword evidence="3" id="KW-1185">Reference proteome</keyword>
<feature type="compositionally biased region" description="Polar residues" evidence="1">
    <location>
        <begin position="77"/>
        <end position="87"/>
    </location>
</feature>
<evidence type="ECO:0000313" key="3">
    <source>
        <dbReference type="Proteomes" id="UP000314294"/>
    </source>
</evidence>
<reference evidence="2 3" key="1">
    <citation type="submission" date="2019-03" db="EMBL/GenBank/DDBJ databases">
        <title>First draft genome of Liparis tanakae, snailfish: a comprehensive survey of snailfish specific genes.</title>
        <authorList>
            <person name="Kim W."/>
            <person name="Song I."/>
            <person name="Jeong J.-H."/>
            <person name="Kim D."/>
            <person name="Kim S."/>
            <person name="Ryu S."/>
            <person name="Song J.Y."/>
            <person name="Lee S.K."/>
        </authorList>
    </citation>
    <scope>NUCLEOTIDE SEQUENCE [LARGE SCALE GENOMIC DNA]</scope>
    <source>
        <tissue evidence="2">Muscle</tissue>
    </source>
</reference>
<evidence type="ECO:0000256" key="1">
    <source>
        <dbReference type="SAM" id="MobiDB-lite"/>
    </source>
</evidence>